<accession>A0A6J5YCD6</accession>
<comment type="subcellular location">
    <subcellularLocation>
        <location evidence="1">Cell membrane</location>
        <topology evidence="1">Peripheral membrane protein</topology>
    </subcellularLocation>
</comment>
<evidence type="ECO:0000256" key="1">
    <source>
        <dbReference type="ARBA" id="ARBA00004202"/>
    </source>
</evidence>
<evidence type="ECO:0000256" key="5">
    <source>
        <dbReference type="ARBA" id="ARBA00022944"/>
    </source>
</evidence>
<evidence type="ECO:0000256" key="2">
    <source>
        <dbReference type="ARBA" id="ARBA00010488"/>
    </source>
</evidence>
<dbReference type="Gene3D" id="3.40.50.11820">
    <property type="match status" value="1"/>
</dbReference>
<reference evidence="7" key="1">
    <citation type="submission" date="2020-05" db="EMBL/GenBank/DDBJ databases">
        <authorList>
            <person name="Chiriac C."/>
            <person name="Salcher M."/>
            <person name="Ghai R."/>
            <person name="Kavagutti S V."/>
        </authorList>
    </citation>
    <scope>NUCLEOTIDE SEQUENCE</scope>
</reference>
<evidence type="ECO:0000256" key="4">
    <source>
        <dbReference type="ARBA" id="ARBA00022679"/>
    </source>
</evidence>
<keyword evidence="6" id="KW-0472">Membrane</keyword>
<sequence>MIKVAAVLLREGVRVSPKKIRVVIRARPDLDDTTRMLVAELAKRKISTVVLTAGHVRRPTWMPREVRLLRVRSLQAFATYMTSSHVFFTHGLFGSVRPPSNQIVVNVWHGMPLKSIGADIGHSEYRRFTVTIATSERFREIVARSFDVDPSAVLLAELPRNEMLTRTASTRPVQGRYVVWLPTWRSAVLKSTLHVDGDPQTGVPDSDELTSLVAELAAQGVTLVAKIHPFSDPSESDRFRNAGAMVLDETWLADNETTLYEVLSASSALMTDYSSVAVDYLVTGRPIIFVHRDLDAYRQSRGLNFTNEELALLGSTVLEGPGFVEDVLRILDAAAPSSEEARELFHSVEGSGATSRLLDLLSL</sequence>
<evidence type="ECO:0000313" key="7">
    <source>
        <dbReference type="EMBL" id="CAB4323864.1"/>
    </source>
</evidence>
<dbReference type="GO" id="GO:0047355">
    <property type="term" value="F:CDP-glycerol glycerophosphotransferase activity"/>
    <property type="evidence" value="ECO:0007669"/>
    <property type="project" value="InterPro"/>
</dbReference>
<organism evidence="7">
    <name type="scientific">freshwater metagenome</name>
    <dbReference type="NCBI Taxonomy" id="449393"/>
    <lineage>
        <taxon>unclassified sequences</taxon>
        <taxon>metagenomes</taxon>
        <taxon>ecological metagenomes</taxon>
    </lineage>
</organism>
<evidence type="ECO:0000256" key="6">
    <source>
        <dbReference type="ARBA" id="ARBA00023136"/>
    </source>
</evidence>
<dbReference type="InterPro" id="IPR051612">
    <property type="entry name" value="Teichoic_Acid_Biosynth"/>
</dbReference>
<name>A0A6J5YCD6_9ZZZZ</name>
<dbReference type="Pfam" id="PF04464">
    <property type="entry name" value="Glyphos_transf"/>
    <property type="match status" value="1"/>
</dbReference>
<dbReference type="PANTHER" id="PTHR37316:SF3">
    <property type="entry name" value="TEICHOIC ACID GLYCEROL-PHOSPHATE TRANSFERASE"/>
    <property type="match status" value="1"/>
</dbReference>
<dbReference type="SUPFAM" id="SSF53756">
    <property type="entry name" value="UDP-Glycosyltransferase/glycogen phosphorylase"/>
    <property type="match status" value="1"/>
</dbReference>
<dbReference type="AlphaFoldDB" id="A0A6J5YCD6"/>
<protein>
    <submittedName>
        <fullName evidence="7">Unannotated protein</fullName>
    </submittedName>
</protein>
<dbReference type="PANTHER" id="PTHR37316">
    <property type="entry name" value="TEICHOIC ACID GLYCEROL-PHOSPHATE PRIMASE"/>
    <property type="match status" value="1"/>
</dbReference>
<dbReference type="EMBL" id="CAFBNC010000097">
    <property type="protein sequence ID" value="CAB4946702.1"/>
    <property type="molecule type" value="Genomic_DNA"/>
</dbReference>
<gene>
    <name evidence="7" type="ORF">UFOPK1392_01626</name>
    <name evidence="8" type="ORF">UFOPK3733_01629</name>
</gene>
<dbReference type="EMBL" id="CAEMXZ010000079">
    <property type="protein sequence ID" value="CAB4323864.1"/>
    <property type="molecule type" value="Genomic_DNA"/>
</dbReference>
<comment type="similarity">
    <text evidence="2">Belongs to the CDP-glycerol glycerophosphotransferase family.</text>
</comment>
<proteinExistence type="inferred from homology"/>
<dbReference type="GO" id="GO:0019350">
    <property type="term" value="P:teichoic acid biosynthetic process"/>
    <property type="evidence" value="ECO:0007669"/>
    <property type="project" value="UniProtKB-KW"/>
</dbReference>
<evidence type="ECO:0000313" key="8">
    <source>
        <dbReference type="EMBL" id="CAB4946702.1"/>
    </source>
</evidence>
<dbReference type="GO" id="GO:0005886">
    <property type="term" value="C:plasma membrane"/>
    <property type="evidence" value="ECO:0007669"/>
    <property type="project" value="UniProtKB-SubCell"/>
</dbReference>
<evidence type="ECO:0000256" key="3">
    <source>
        <dbReference type="ARBA" id="ARBA00022475"/>
    </source>
</evidence>
<dbReference type="InterPro" id="IPR043149">
    <property type="entry name" value="TagF_N"/>
</dbReference>
<dbReference type="InterPro" id="IPR043148">
    <property type="entry name" value="TagF_C"/>
</dbReference>
<keyword evidence="4" id="KW-0808">Transferase</keyword>
<dbReference type="Gene3D" id="3.40.50.12580">
    <property type="match status" value="1"/>
</dbReference>
<dbReference type="InterPro" id="IPR007554">
    <property type="entry name" value="Glycerophosphate_synth"/>
</dbReference>
<keyword evidence="5" id="KW-0777">Teichoic acid biosynthesis</keyword>
<keyword evidence="3" id="KW-1003">Cell membrane</keyword>